<dbReference type="EMBL" id="JAACJK010000018">
    <property type="protein sequence ID" value="KAF5338095.1"/>
    <property type="molecule type" value="Genomic_DNA"/>
</dbReference>
<protein>
    <submittedName>
        <fullName evidence="2">Uncharacterized protein</fullName>
    </submittedName>
</protein>
<feature type="compositionally biased region" description="Basic residues" evidence="1">
    <location>
        <begin position="57"/>
        <end position="75"/>
    </location>
</feature>
<reference evidence="2 3" key="1">
    <citation type="journal article" date="2020" name="ISME J.">
        <title>Uncovering the hidden diversity of litter-decomposition mechanisms in mushroom-forming fungi.</title>
        <authorList>
            <person name="Floudas D."/>
            <person name="Bentzer J."/>
            <person name="Ahren D."/>
            <person name="Johansson T."/>
            <person name="Persson P."/>
            <person name="Tunlid A."/>
        </authorList>
    </citation>
    <scope>NUCLEOTIDE SEQUENCE [LARGE SCALE GENOMIC DNA]</scope>
    <source>
        <strain evidence="2 3">CBS 175.51</strain>
    </source>
</reference>
<evidence type="ECO:0000256" key="1">
    <source>
        <dbReference type="SAM" id="MobiDB-lite"/>
    </source>
</evidence>
<feature type="compositionally biased region" description="Basic and acidic residues" evidence="1">
    <location>
        <begin position="26"/>
        <end position="47"/>
    </location>
</feature>
<feature type="compositionally biased region" description="Polar residues" evidence="1">
    <location>
        <begin position="145"/>
        <end position="162"/>
    </location>
</feature>
<feature type="compositionally biased region" description="Basic residues" evidence="1">
    <location>
        <begin position="1"/>
        <end position="11"/>
    </location>
</feature>
<organism evidence="2 3">
    <name type="scientific">Ephemerocybe angulata</name>
    <dbReference type="NCBI Taxonomy" id="980116"/>
    <lineage>
        <taxon>Eukaryota</taxon>
        <taxon>Fungi</taxon>
        <taxon>Dikarya</taxon>
        <taxon>Basidiomycota</taxon>
        <taxon>Agaricomycotina</taxon>
        <taxon>Agaricomycetes</taxon>
        <taxon>Agaricomycetidae</taxon>
        <taxon>Agaricales</taxon>
        <taxon>Agaricineae</taxon>
        <taxon>Psathyrellaceae</taxon>
        <taxon>Ephemerocybe</taxon>
    </lineage>
</organism>
<comment type="caution">
    <text evidence="2">The sequence shown here is derived from an EMBL/GenBank/DDBJ whole genome shotgun (WGS) entry which is preliminary data.</text>
</comment>
<feature type="region of interest" description="Disordered" evidence="1">
    <location>
        <begin position="1"/>
        <end position="203"/>
    </location>
</feature>
<accession>A0A8H5FI60</accession>
<proteinExistence type="predicted"/>
<evidence type="ECO:0000313" key="2">
    <source>
        <dbReference type="EMBL" id="KAF5338095.1"/>
    </source>
</evidence>
<dbReference type="Proteomes" id="UP000541558">
    <property type="component" value="Unassembled WGS sequence"/>
</dbReference>
<gene>
    <name evidence="2" type="ORF">D9611_014212</name>
</gene>
<name>A0A8H5FI60_9AGAR</name>
<sequence length="203" mass="21951">MKPIAHVHRLGSARGPNARLPSQEGESWRKDRLAAAHTAEPLRRDSQEDPPFNRLTATRKSRLPAHARTPIHKSIGHPATIPSPSIKTPIARSSIVRRVSHTSGTSRTGPARTERNAPRLWVDKTALSGRPSHPPPGRPLANKPDFQQTHATPNTSCTSAVGDSSLAPRRASQHSQHQHLAQPRTQAEPSQPEPDGGNASLPA</sequence>
<dbReference type="AlphaFoldDB" id="A0A8H5FI60"/>
<evidence type="ECO:0000313" key="3">
    <source>
        <dbReference type="Proteomes" id="UP000541558"/>
    </source>
</evidence>
<keyword evidence="3" id="KW-1185">Reference proteome</keyword>